<organism evidence="3">
    <name type="scientific">freshwater metagenome</name>
    <dbReference type="NCBI Taxonomy" id="449393"/>
    <lineage>
        <taxon>unclassified sequences</taxon>
        <taxon>metagenomes</taxon>
        <taxon>ecological metagenomes</taxon>
    </lineage>
</organism>
<dbReference type="GO" id="GO:0003824">
    <property type="term" value="F:catalytic activity"/>
    <property type="evidence" value="ECO:0007669"/>
    <property type="project" value="InterPro"/>
</dbReference>
<dbReference type="EMBL" id="CAFBNA010000040">
    <property type="protein sequence ID" value="CAB4930830.1"/>
    <property type="molecule type" value="Genomic_DNA"/>
</dbReference>
<dbReference type="SUPFAM" id="SSF52096">
    <property type="entry name" value="ClpP/crotonase"/>
    <property type="match status" value="1"/>
</dbReference>
<dbReference type="PANTHER" id="PTHR43802">
    <property type="entry name" value="ENOYL-COA HYDRATASE"/>
    <property type="match status" value="1"/>
</dbReference>
<dbReference type="InterPro" id="IPR014748">
    <property type="entry name" value="Enoyl-CoA_hydra_C"/>
</dbReference>
<evidence type="ECO:0000256" key="1">
    <source>
        <dbReference type="ARBA" id="ARBA00005254"/>
    </source>
</evidence>
<evidence type="ECO:0000313" key="3">
    <source>
        <dbReference type="EMBL" id="CAB4930830.1"/>
    </source>
</evidence>
<dbReference type="AlphaFoldDB" id="A0A6J7IJ03"/>
<dbReference type="Pfam" id="PF00378">
    <property type="entry name" value="ECH_1"/>
    <property type="match status" value="1"/>
</dbReference>
<gene>
    <name evidence="2" type="ORF">UFOPK1827_00706</name>
    <name evidence="3" type="ORF">UFOPK3708_00831</name>
</gene>
<name>A0A6J7IJ03_9ZZZZ</name>
<evidence type="ECO:0000313" key="2">
    <source>
        <dbReference type="EMBL" id="CAB4602420.1"/>
    </source>
</evidence>
<protein>
    <submittedName>
        <fullName evidence="3">Unannotated protein</fullName>
    </submittedName>
</protein>
<dbReference type="PROSITE" id="PS00166">
    <property type="entry name" value="ENOYL_COA_HYDRATASE"/>
    <property type="match status" value="1"/>
</dbReference>
<dbReference type="PANTHER" id="PTHR43802:SF1">
    <property type="entry name" value="IP11341P-RELATED"/>
    <property type="match status" value="1"/>
</dbReference>
<dbReference type="Gene3D" id="1.10.12.10">
    <property type="entry name" value="Lyase 2-enoyl-coa Hydratase, Chain A, domain 2"/>
    <property type="match status" value="1"/>
</dbReference>
<dbReference type="CDD" id="cd06558">
    <property type="entry name" value="crotonase-like"/>
    <property type="match status" value="1"/>
</dbReference>
<dbReference type="InterPro" id="IPR001753">
    <property type="entry name" value="Enoyl-CoA_hydra/iso"/>
</dbReference>
<dbReference type="InterPro" id="IPR029045">
    <property type="entry name" value="ClpP/crotonase-like_dom_sf"/>
</dbReference>
<sequence>MGRAAVDGVVDLVFLSSWGSQVAIVETSMAGEGIARVTLNDPDRYNALTPALIDGLAGAFAALRHDRDVRVVILDGNGRGFCAGADMSGTGGVPDRSRGRGPVGFVHEMQEHLMDVVLAIHETPQPVVAALHGAVVGGGLALALTCDLRVASADAFFASHFIRVGLSSCDLGTSYWLPRICGPTIAAELMLTGRRFSAEEAREYGVLNRVTTSDELQPTALELARMIAENSEYGVRMTKVGMWANLDASSLRAAMELENRTQVLGTFTGNMTEAGEAFREKRAPEWKQM</sequence>
<reference evidence="3" key="1">
    <citation type="submission" date="2020-05" db="EMBL/GenBank/DDBJ databases">
        <authorList>
            <person name="Chiriac C."/>
            <person name="Salcher M."/>
            <person name="Ghai R."/>
            <person name="Kavagutti S V."/>
        </authorList>
    </citation>
    <scope>NUCLEOTIDE SEQUENCE</scope>
</reference>
<dbReference type="InterPro" id="IPR018376">
    <property type="entry name" value="Enoyl-CoA_hyd/isom_CS"/>
</dbReference>
<dbReference type="Gene3D" id="3.90.226.10">
    <property type="entry name" value="2-enoyl-CoA Hydratase, Chain A, domain 1"/>
    <property type="match status" value="1"/>
</dbReference>
<dbReference type="EMBL" id="CAEZUO010000024">
    <property type="protein sequence ID" value="CAB4602420.1"/>
    <property type="molecule type" value="Genomic_DNA"/>
</dbReference>
<comment type="similarity">
    <text evidence="1">Belongs to the enoyl-CoA hydratase/isomerase family.</text>
</comment>
<accession>A0A6J7IJ03</accession>
<proteinExistence type="inferred from homology"/>